<name>A0A4R3TDK2_9FIRM</name>
<reference evidence="1 2" key="1">
    <citation type="submission" date="2019-03" db="EMBL/GenBank/DDBJ databases">
        <title>Genomic Encyclopedia of Type Strains, Phase IV (KMG-IV): sequencing the most valuable type-strain genomes for metagenomic binning, comparative biology and taxonomic classification.</title>
        <authorList>
            <person name="Goeker M."/>
        </authorList>
    </citation>
    <scope>NUCLEOTIDE SEQUENCE [LARGE SCALE GENOMIC DNA]</scope>
    <source>
        <strain evidence="1 2">DSM 29481</strain>
    </source>
</reference>
<keyword evidence="2" id="KW-1185">Reference proteome</keyword>
<dbReference type="EMBL" id="SMBP01000009">
    <property type="protein sequence ID" value="TCU59978.1"/>
    <property type="molecule type" value="Genomic_DNA"/>
</dbReference>
<dbReference type="RefSeq" id="WP_132224655.1">
    <property type="nucleotide sequence ID" value="NZ_JANKBG010000009.1"/>
</dbReference>
<protein>
    <submittedName>
        <fullName evidence="1">Uncharacterized protein DUF1351</fullName>
    </submittedName>
</protein>
<accession>A0A4R3TDK2</accession>
<dbReference type="InterPro" id="IPR009785">
    <property type="entry name" value="Prophage_Lj928_Orf309"/>
</dbReference>
<sequence length="150" mass="17010">MNELTKPTTLVVPAKCDCDFTKTDLEIDELEKRYKNLFATDENKKDIKSICAELNKVKKALSDAGIKTEKEATAEIKAFRTELKKRTDRIESIRTPLWEQVKPHPKSEPKKVSVPVKVCYLFEGDSNYISEMIAAAEFNGIKVTEVELNG</sequence>
<dbReference type="AlphaFoldDB" id="A0A4R3TDK2"/>
<evidence type="ECO:0000313" key="1">
    <source>
        <dbReference type="EMBL" id="TCU59978.1"/>
    </source>
</evidence>
<gene>
    <name evidence="1" type="ORF">EDD61_10915</name>
</gene>
<evidence type="ECO:0000313" key="2">
    <source>
        <dbReference type="Proteomes" id="UP000295773"/>
    </source>
</evidence>
<proteinExistence type="predicted"/>
<dbReference type="Pfam" id="PF07083">
    <property type="entry name" value="DUF1351"/>
    <property type="match status" value="1"/>
</dbReference>
<comment type="caution">
    <text evidence="1">The sequence shown here is derived from an EMBL/GenBank/DDBJ whole genome shotgun (WGS) entry which is preliminary data.</text>
</comment>
<organism evidence="1 2">
    <name type="scientific">Longicatena caecimuris</name>
    <dbReference type="NCBI Taxonomy" id="1796635"/>
    <lineage>
        <taxon>Bacteria</taxon>
        <taxon>Bacillati</taxon>
        <taxon>Bacillota</taxon>
        <taxon>Erysipelotrichia</taxon>
        <taxon>Erysipelotrichales</taxon>
        <taxon>Erysipelotrichaceae</taxon>
        <taxon>Longicatena</taxon>
    </lineage>
</organism>
<dbReference type="Proteomes" id="UP000295773">
    <property type="component" value="Unassembled WGS sequence"/>
</dbReference>